<dbReference type="InterPro" id="IPR038709">
    <property type="entry name" value="RpoN_core-bd_sf"/>
</dbReference>
<organism evidence="11 12">
    <name type="scientific">Paenibacillus violae</name>
    <dbReference type="NCBI Taxonomy" id="3077234"/>
    <lineage>
        <taxon>Bacteria</taxon>
        <taxon>Bacillati</taxon>
        <taxon>Bacillota</taxon>
        <taxon>Bacilli</taxon>
        <taxon>Bacillales</taxon>
        <taxon>Paenibacillaceae</taxon>
        <taxon>Paenibacillus</taxon>
    </lineage>
</organism>
<dbReference type="InterPro" id="IPR007046">
    <property type="entry name" value="RNA_pol_sigma_54_core-bd"/>
</dbReference>
<keyword evidence="5" id="KW-0805">Transcription regulation</keyword>
<keyword evidence="2" id="KW-0240">DNA-directed RNA polymerase</keyword>
<proteinExistence type="inferred from homology"/>
<keyword evidence="12" id="KW-1185">Reference proteome</keyword>
<dbReference type="PROSITE" id="PS50044">
    <property type="entry name" value="SIGMA54_3"/>
    <property type="match status" value="1"/>
</dbReference>
<evidence type="ECO:0000256" key="4">
    <source>
        <dbReference type="ARBA" id="ARBA00022695"/>
    </source>
</evidence>
<dbReference type="NCBIfam" id="TIGR02395">
    <property type="entry name" value="rpoN_sigma"/>
    <property type="match status" value="1"/>
</dbReference>
<dbReference type="Gene3D" id="1.10.10.1330">
    <property type="entry name" value="RNA polymerase sigma-54 factor, core-binding domain"/>
    <property type="match status" value="1"/>
</dbReference>
<dbReference type="Pfam" id="PF04963">
    <property type="entry name" value="Sigma54_CBD"/>
    <property type="match status" value="1"/>
</dbReference>
<dbReference type="Proteomes" id="UP001260980">
    <property type="component" value="Unassembled WGS sequence"/>
</dbReference>
<keyword evidence="7" id="KW-0238">DNA-binding</keyword>
<evidence type="ECO:0000259" key="9">
    <source>
        <dbReference type="Pfam" id="PF04552"/>
    </source>
</evidence>
<evidence type="ECO:0000256" key="6">
    <source>
        <dbReference type="ARBA" id="ARBA00023082"/>
    </source>
</evidence>
<evidence type="ECO:0000313" key="11">
    <source>
        <dbReference type="EMBL" id="MDU0204855.1"/>
    </source>
</evidence>
<sequence>MSMSMQQKQSQQVKLAMTPELRQSIHILQLSGYELNQFLLEQSVENPILEVEESPYLYRKIRSSGSLDASQTDPLLLLRAHEQSLQDYVCSQLRVHIRLTPAVRKFAIFLAGNLDEKGYLSLKLDECCEILGENMEVALDALAALQSLDPAGIGARDVRECLLIQIRKDSEADVGALACVEHYLPQLAQGRYKEVGVRLKRSEQQIAKIHAYIKTLNPWPGSSYPPDVKPCYIIPDAYIRREPNGFSIQVNTKYMPRVSMNSAYSQWVNDKQEDASFYLRDKFKSASWLIKSIEQRNATLHRVIQVLIDEQYNFLHMGLAYLRPLNLKSVAERLGLHESTISRAVQNKYIQTPQGLIEMKFLFSMGLQTSQGSTVSVSLVKYKMKEIFSQERKSAPYSDQQISELLVTQGIGISRRTVAKYREELAIPAASIRKQRV</sequence>
<dbReference type="PANTHER" id="PTHR32248:SF4">
    <property type="entry name" value="RNA POLYMERASE SIGMA-54 FACTOR"/>
    <property type="match status" value="1"/>
</dbReference>
<feature type="domain" description="RNA polymerase sigma factor 54 core-binding" evidence="10">
    <location>
        <begin position="80"/>
        <end position="264"/>
    </location>
</feature>
<dbReference type="PROSITE" id="PS00718">
    <property type="entry name" value="SIGMA54_2"/>
    <property type="match status" value="1"/>
</dbReference>
<dbReference type="Pfam" id="PF00309">
    <property type="entry name" value="Sigma54_AID"/>
    <property type="match status" value="1"/>
</dbReference>
<protein>
    <submittedName>
        <fullName evidence="11">RNA polymerase factor sigma-54</fullName>
    </submittedName>
</protein>
<dbReference type="InterPro" id="IPR000394">
    <property type="entry name" value="RNA_pol_sigma_54"/>
</dbReference>
<dbReference type="RefSeq" id="WP_315954825.1">
    <property type="nucleotide sequence ID" value="NZ_JAWCUD010000011.1"/>
</dbReference>
<evidence type="ECO:0000256" key="7">
    <source>
        <dbReference type="ARBA" id="ARBA00023125"/>
    </source>
</evidence>
<keyword evidence="4" id="KW-0548">Nucleotidyltransferase</keyword>
<dbReference type="EMBL" id="JAWCUD010000011">
    <property type="protein sequence ID" value="MDU0204855.1"/>
    <property type="molecule type" value="Genomic_DNA"/>
</dbReference>
<evidence type="ECO:0000256" key="3">
    <source>
        <dbReference type="ARBA" id="ARBA00022679"/>
    </source>
</evidence>
<dbReference type="PRINTS" id="PR00045">
    <property type="entry name" value="SIGMA54FCT"/>
</dbReference>
<gene>
    <name evidence="11" type="primary">rpoN</name>
    <name evidence="11" type="ORF">RQP52_27620</name>
</gene>
<evidence type="ECO:0000259" key="10">
    <source>
        <dbReference type="Pfam" id="PF04963"/>
    </source>
</evidence>
<dbReference type="Gene3D" id="1.10.10.60">
    <property type="entry name" value="Homeodomain-like"/>
    <property type="match status" value="1"/>
</dbReference>
<reference evidence="11 12" key="1">
    <citation type="submission" date="2023-10" db="EMBL/GenBank/DDBJ databases">
        <title>Paenibacillus strain PFR10 Genome sequencing and assembly.</title>
        <authorList>
            <person name="Kim I."/>
        </authorList>
    </citation>
    <scope>NUCLEOTIDE SEQUENCE [LARGE SCALE GENOMIC DNA]</scope>
    <source>
        <strain evidence="11 12">PFR10</strain>
    </source>
</reference>
<dbReference type="PROSITE" id="PS00717">
    <property type="entry name" value="SIGMA54_1"/>
    <property type="match status" value="1"/>
</dbReference>
<evidence type="ECO:0000256" key="8">
    <source>
        <dbReference type="ARBA" id="ARBA00023163"/>
    </source>
</evidence>
<evidence type="ECO:0000256" key="5">
    <source>
        <dbReference type="ARBA" id="ARBA00023015"/>
    </source>
</evidence>
<keyword evidence="6" id="KW-0731">Sigma factor</keyword>
<comment type="similarity">
    <text evidence="1">Belongs to the sigma-54 factor family.</text>
</comment>
<accession>A0ABU3RKP9</accession>
<keyword evidence="3" id="KW-0808">Transferase</keyword>
<dbReference type="PANTHER" id="PTHR32248">
    <property type="entry name" value="RNA POLYMERASE SIGMA-54 FACTOR"/>
    <property type="match status" value="1"/>
</dbReference>
<comment type="caution">
    <text evidence="11">The sequence shown here is derived from an EMBL/GenBank/DDBJ whole genome shotgun (WGS) entry which is preliminary data.</text>
</comment>
<keyword evidence="8" id="KW-0804">Transcription</keyword>
<evidence type="ECO:0000256" key="1">
    <source>
        <dbReference type="ARBA" id="ARBA00008798"/>
    </source>
</evidence>
<name>A0ABU3RKP9_9BACL</name>
<evidence type="ECO:0000313" key="12">
    <source>
        <dbReference type="Proteomes" id="UP001260980"/>
    </source>
</evidence>
<dbReference type="InterPro" id="IPR007634">
    <property type="entry name" value="RNA_pol_sigma_54_DNA-bd"/>
</dbReference>
<feature type="domain" description="RNA polymerase sigma factor 54 DNA-binding" evidence="9">
    <location>
        <begin position="278"/>
        <end position="435"/>
    </location>
</feature>
<dbReference type="PIRSF" id="PIRSF000774">
    <property type="entry name" value="RpoN"/>
    <property type="match status" value="1"/>
</dbReference>
<dbReference type="Pfam" id="PF04552">
    <property type="entry name" value="Sigma54_DBD"/>
    <property type="match status" value="1"/>
</dbReference>
<evidence type="ECO:0000256" key="2">
    <source>
        <dbReference type="ARBA" id="ARBA00022478"/>
    </source>
</evidence>